<protein>
    <submittedName>
        <fullName evidence="3">Putative Heat shock transcription factor family</fullName>
    </submittedName>
</protein>
<proteinExistence type="predicted"/>
<accession>A0A396J9K8</accession>
<sequence length="173" mass="20099">MNNIHRKKTLDSHSLQNTHGQGAATPLSEIERQNLNDIIENLKHDNEHILLEIQTREEEKKIHETQLNYSKEHLKVLEQKQQSMLYSVGHALHKPEIECLIWSPVENTQRKRRYPRNSPFGNEARTQNLVENSQVLRKECICSLIKHGTTVHARHINGSFGEYWNCNSSPCCS</sequence>
<dbReference type="EMBL" id="PSQE01000002">
    <property type="protein sequence ID" value="RHN73714.1"/>
    <property type="molecule type" value="Genomic_DNA"/>
</dbReference>
<feature type="region of interest" description="Disordered" evidence="2">
    <location>
        <begin position="1"/>
        <end position="26"/>
    </location>
</feature>
<reference evidence="3" key="1">
    <citation type="journal article" date="2018" name="Nat. Plants">
        <title>Whole-genome landscape of Medicago truncatula symbiotic genes.</title>
        <authorList>
            <person name="Pecrix Y."/>
            <person name="Gamas P."/>
            <person name="Carrere S."/>
        </authorList>
    </citation>
    <scope>NUCLEOTIDE SEQUENCE</scope>
    <source>
        <tissue evidence="3">Leaves</tissue>
    </source>
</reference>
<evidence type="ECO:0000313" key="3">
    <source>
        <dbReference type="EMBL" id="RHN73714.1"/>
    </source>
</evidence>
<comment type="caution">
    <text evidence="3">The sequence shown here is derived from an EMBL/GenBank/DDBJ whole genome shotgun (WGS) entry which is preliminary data.</text>
</comment>
<name>A0A396J9K8_MEDTR</name>
<evidence type="ECO:0000256" key="2">
    <source>
        <dbReference type="SAM" id="MobiDB-lite"/>
    </source>
</evidence>
<keyword evidence="3" id="KW-0346">Stress response</keyword>
<organism evidence="3">
    <name type="scientific">Medicago truncatula</name>
    <name type="common">Barrel medic</name>
    <name type="synonym">Medicago tribuloides</name>
    <dbReference type="NCBI Taxonomy" id="3880"/>
    <lineage>
        <taxon>Eukaryota</taxon>
        <taxon>Viridiplantae</taxon>
        <taxon>Streptophyta</taxon>
        <taxon>Embryophyta</taxon>
        <taxon>Tracheophyta</taxon>
        <taxon>Spermatophyta</taxon>
        <taxon>Magnoliopsida</taxon>
        <taxon>eudicotyledons</taxon>
        <taxon>Gunneridae</taxon>
        <taxon>Pentapetalae</taxon>
        <taxon>rosids</taxon>
        <taxon>fabids</taxon>
        <taxon>Fabales</taxon>
        <taxon>Fabaceae</taxon>
        <taxon>Papilionoideae</taxon>
        <taxon>50 kb inversion clade</taxon>
        <taxon>NPAAA clade</taxon>
        <taxon>Hologalegina</taxon>
        <taxon>IRL clade</taxon>
        <taxon>Trifolieae</taxon>
        <taxon>Medicago</taxon>
    </lineage>
</organism>
<gene>
    <name evidence="3" type="ORF">MtrunA17_Chr2g0301521</name>
</gene>
<dbReference type="AlphaFoldDB" id="A0A396J9K8"/>
<dbReference type="Proteomes" id="UP000265566">
    <property type="component" value="Chromosome 2"/>
</dbReference>
<keyword evidence="1" id="KW-0175">Coiled coil</keyword>
<evidence type="ECO:0000256" key="1">
    <source>
        <dbReference type="SAM" id="Coils"/>
    </source>
</evidence>
<feature type="coiled-coil region" evidence="1">
    <location>
        <begin position="32"/>
        <end position="59"/>
    </location>
</feature>
<dbReference type="Gramene" id="rna9568">
    <property type="protein sequence ID" value="RHN73714.1"/>
    <property type="gene ID" value="gene9568"/>
</dbReference>